<dbReference type="SMART" id="SM00422">
    <property type="entry name" value="HTH_MERR"/>
    <property type="match status" value="1"/>
</dbReference>
<proteinExistence type="predicted"/>
<sequence>MRIGEVATTLGVPVHALHHWDALGVVVPDRTGAGHRTYTDEHLVRLRILLSCREVGMSLAEIRLVLHRDEAGRAAVLRQRLDHVREQRRRLDRAQAFLEHVVGCRHDLVSRCPDCAAYASA</sequence>
<dbReference type="CDD" id="cd00592">
    <property type="entry name" value="HTH_MerR-like"/>
    <property type="match status" value="1"/>
</dbReference>
<dbReference type="InterPro" id="IPR000551">
    <property type="entry name" value="MerR-type_HTH_dom"/>
</dbReference>
<dbReference type="Proteomes" id="UP001500621">
    <property type="component" value="Unassembled WGS sequence"/>
</dbReference>
<name>A0ABP8WMS7_9ACTN</name>
<evidence type="ECO:0000259" key="2">
    <source>
        <dbReference type="PROSITE" id="PS50937"/>
    </source>
</evidence>
<evidence type="ECO:0000313" key="3">
    <source>
        <dbReference type="EMBL" id="GAA4692436.1"/>
    </source>
</evidence>
<feature type="domain" description="HTH merR-type" evidence="2">
    <location>
        <begin position="1"/>
        <end position="68"/>
    </location>
</feature>
<dbReference type="PROSITE" id="PS50937">
    <property type="entry name" value="HTH_MERR_2"/>
    <property type="match status" value="1"/>
</dbReference>
<accession>A0ABP8WMS7</accession>
<organism evidence="3 4">
    <name type="scientific">Nocardioides nanhaiensis</name>
    <dbReference type="NCBI Taxonomy" id="1476871"/>
    <lineage>
        <taxon>Bacteria</taxon>
        <taxon>Bacillati</taxon>
        <taxon>Actinomycetota</taxon>
        <taxon>Actinomycetes</taxon>
        <taxon>Propionibacteriales</taxon>
        <taxon>Nocardioidaceae</taxon>
        <taxon>Nocardioides</taxon>
    </lineage>
</organism>
<evidence type="ECO:0000313" key="4">
    <source>
        <dbReference type="Proteomes" id="UP001500621"/>
    </source>
</evidence>
<dbReference type="Gene3D" id="1.10.1660.10">
    <property type="match status" value="1"/>
</dbReference>
<dbReference type="EMBL" id="BAABIM010000003">
    <property type="protein sequence ID" value="GAA4692436.1"/>
    <property type="molecule type" value="Genomic_DNA"/>
</dbReference>
<dbReference type="SUPFAM" id="SSF46955">
    <property type="entry name" value="Putative DNA-binding domain"/>
    <property type="match status" value="1"/>
</dbReference>
<dbReference type="PRINTS" id="PR00040">
    <property type="entry name" value="HTHMERR"/>
</dbReference>
<keyword evidence="1" id="KW-0238">DNA-binding</keyword>
<comment type="caution">
    <text evidence="3">The sequence shown here is derived from an EMBL/GenBank/DDBJ whole genome shotgun (WGS) entry which is preliminary data.</text>
</comment>
<keyword evidence="4" id="KW-1185">Reference proteome</keyword>
<dbReference type="Pfam" id="PF13411">
    <property type="entry name" value="MerR_1"/>
    <property type="match status" value="1"/>
</dbReference>
<evidence type="ECO:0000256" key="1">
    <source>
        <dbReference type="ARBA" id="ARBA00023125"/>
    </source>
</evidence>
<dbReference type="InterPro" id="IPR047057">
    <property type="entry name" value="MerR_fam"/>
</dbReference>
<dbReference type="PANTHER" id="PTHR30204">
    <property type="entry name" value="REDOX-CYCLING DRUG-SENSING TRANSCRIPTIONAL ACTIVATOR SOXR"/>
    <property type="match status" value="1"/>
</dbReference>
<dbReference type="PANTHER" id="PTHR30204:SF93">
    <property type="entry name" value="HTH MERR-TYPE DOMAIN-CONTAINING PROTEIN"/>
    <property type="match status" value="1"/>
</dbReference>
<protein>
    <recommendedName>
        <fullName evidence="2">HTH merR-type domain-containing protein</fullName>
    </recommendedName>
</protein>
<reference evidence="4" key="1">
    <citation type="journal article" date="2019" name="Int. J. Syst. Evol. Microbiol.">
        <title>The Global Catalogue of Microorganisms (GCM) 10K type strain sequencing project: providing services to taxonomists for standard genome sequencing and annotation.</title>
        <authorList>
            <consortium name="The Broad Institute Genomics Platform"/>
            <consortium name="The Broad Institute Genome Sequencing Center for Infectious Disease"/>
            <person name="Wu L."/>
            <person name="Ma J."/>
        </authorList>
    </citation>
    <scope>NUCLEOTIDE SEQUENCE [LARGE SCALE GENOMIC DNA]</scope>
    <source>
        <strain evidence="4">JCM 18127</strain>
    </source>
</reference>
<gene>
    <name evidence="3" type="ORF">GCM10023226_32990</name>
</gene>
<dbReference type="InterPro" id="IPR009061">
    <property type="entry name" value="DNA-bd_dom_put_sf"/>
</dbReference>